<feature type="domain" description="Protein kinase" evidence="5">
    <location>
        <begin position="11"/>
        <end position="275"/>
    </location>
</feature>
<evidence type="ECO:0000256" key="1">
    <source>
        <dbReference type="ARBA" id="ARBA00022741"/>
    </source>
</evidence>
<dbReference type="InterPro" id="IPR011009">
    <property type="entry name" value="Kinase-like_dom_sf"/>
</dbReference>
<evidence type="ECO:0000313" key="7">
    <source>
        <dbReference type="Proteomes" id="UP001281761"/>
    </source>
</evidence>
<dbReference type="Gene3D" id="1.10.510.10">
    <property type="entry name" value="Transferase(Phosphotransferase) domain 1"/>
    <property type="match status" value="1"/>
</dbReference>
<evidence type="ECO:0000256" key="2">
    <source>
        <dbReference type="ARBA" id="ARBA00022840"/>
    </source>
</evidence>
<feature type="coiled-coil region" evidence="3">
    <location>
        <begin position="37"/>
        <end position="64"/>
    </location>
</feature>
<keyword evidence="6" id="KW-0418">Kinase</keyword>
<feature type="compositionally biased region" description="Acidic residues" evidence="4">
    <location>
        <begin position="339"/>
        <end position="355"/>
    </location>
</feature>
<gene>
    <name evidence="6" type="ORF">BLNAU_19009</name>
</gene>
<dbReference type="InterPro" id="IPR050629">
    <property type="entry name" value="STE20/SPS1-PAK"/>
</dbReference>
<dbReference type="GO" id="GO:0004674">
    <property type="term" value="F:protein serine/threonine kinase activity"/>
    <property type="evidence" value="ECO:0007669"/>
    <property type="project" value="UniProtKB-KW"/>
</dbReference>
<comment type="caution">
    <text evidence="6">The sequence shown here is derived from an EMBL/GenBank/DDBJ whole genome shotgun (WGS) entry which is preliminary data.</text>
</comment>
<keyword evidence="2" id="KW-0067">ATP-binding</keyword>
<dbReference type="SMART" id="SM00220">
    <property type="entry name" value="S_TKc"/>
    <property type="match status" value="1"/>
</dbReference>
<keyword evidence="1" id="KW-0547">Nucleotide-binding</keyword>
<dbReference type="EC" id="2.7.11.1" evidence="6"/>
<accession>A0ABQ9X2W5</accession>
<keyword evidence="7" id="KW-1185">Reference proteome</keyword>
<dbReference type="EMBL" id="JARBJD010000239">
    <property type="protein sequence ID" value="KAK2946050.1"/>
    <property type="molecule type" value="Genomic_DNA"/>
</dbReference>
<keyword evidence="6" id="KW-0808">Transferase</keyword>
<feature type="compositionally biased region" description="Basic and acidic residues" evidence="4">
    <location>
        <begin position="314"/>
        <end position="331"/>
    </location>
</feature>
<feature type="compositionally biased region" description="Pro residues" evidence="4">
    <location>
        <begin position="359"/>
        <end position="376"/>
    </location>
</feature>
<feature type="compositionally biased region" description="Polar residues" evidence="4">
    <location>
        <begin position="388"/>
        <end position="412"/>
    </location>
</feature>
<name>A0ABQ9X2W5_9EUKA</name>
<evidence type="ECO:0000313" key="6">
    <source>
        <dbReference type="EMBL" id="KAK2946050.1"/>
    </source>
</evidence>
<dbReference type="Proteomes" id="UP001281761">
    <property type="component" value="Unassembled WGS sequence"/>
</dbReference>
<keyword evidence="6" id="KW-0723">Serine/threonine-protein kinase</keyword>
<dbReference type="Pfam" id="PF00069">
    <property type="entry name" value="Pkinase"/>
    <property type="match status" value="1"/>
</dbReference>
<dbReference type="PROSITE" id="PS50011">
    <property type="entry name" value="PROTEIN_KINASE_DOM"/>
    <property type="match status" value="1"/>
</dbReference>
<dbReference type="CDD" id="cd06609">
    <property type="entry name" value="STKc_MST3_like"/>
    <property type="match status" value="1"/>
</dbReference>
<dbReference type="PANTHER" id="PTHR48012:SF18">
    <property type="entry name" value="HAPPYHOUR, ISOFORM A"/>
    <property type="match status" value="1"/>
</dbReference>
<organism evidence="6 7">
    <name type="scientific">Blattamonas nauphoetae</name>
    <dbReference type="NCBI Taxonomy" id="2049346"/>
    <lineage>
        <taxon>Eukaryota</taxon>
        <taxon>Metamonada</taxon>
        <taxon>Preaxostyla</taxon>
        <taxon>Oxymonadida</taxon>
        <taxon>Blattamonas</taxon>
    </lineage>
</organism>
<dbReference type="SUPFAM" id="SSF56112">
    <property type="entry name" value="Protein kinase-like (PK-like)"/>
    <property type="match status" value="1"/>
</dbReference>
<evidence type="ECO:0000256" key="4">
    <source>
        <dbReference type="SAM" id="MobiDB-lite"/>
    </source>
</evidence>
<dbReference type="InterPro" id="IPR000719">
    <property type="entry name" value="Prot_kinase_dom"/>
</dbReference>
<evidence type="ECO:0000256" key="3">
    <source>
        <dbReference type="SAM" id="Coils"/>
    </source>
</evidence>
<sequence length="565" mass="62012">MTNPKLASDNFDLIEVVGEGSFGRVYKARDKETFNIYGIKVIDLEEAEDEIEDIQKEIAILTECETKYITKYFGSFVQGSKLWIVMEFLEGGSCQELRSIGPFDEAQISVILHDTLLGLDYLHGQGKIHRDIKAGNILLAGNGDVKISDFGVSGQLTTSVAKRRTMVGTPFWMAPDVIQASDNDGYDTKCDIWSLGITAIELAKGVPPLFDLHPMKVLFLIPNNPPPSLDESDPEGKGDVPSKWSKEFRSFVSTCLVKDPKNRPTAKDLLKHKFIKNAKKNSILVPLVERKRKQRSDQPTFTRGLVNPFQGSPTKEKKLQGGKIAPEDRADTSNMPAWDFDDEEESEYEEEDEAEEAPKPAPPAPSRPPPQTPPTPQAVQKSPPRQPPHNTAATLPSQGTPHRDMSTLQKQGKTGFITPDSTTLPSGATPVFAREGRSTTTSAISDENPFALTSATAASSFPFTGTDDAVLLSTYILPAIRGIDTSRGDKKLADALRQLETALNELTQSKMGALSHLCTVVTRELVGDIDPAKRQTLLHLEKNETAGRIAITPNLQRHITSGEKQ</sequence>
<feature type="region of interest" description="Disordered" evidence="4">
    <location>
        <begin position="286"/>
        <end position="441"/>
    </location>
</feature>
<proteinExistence type="predicted"/>
<evidence type="ECO:0000259" key="5">
    <source>
        <dbReference type="PROSITE" id="PS50011"/>
    </source>
</evidence>
<protein>
    <submittedName>
        <fullName evidence="6">Serine/threonine protein kinase</fullName>
        <ecNumber evidence="6">2.7.11.1</ecNumber>
    </submittedName>
</protein>
<keyword evidence="3" id="KW-0175">Coiled coil</keyword>
<reference evidence="6 7" key="1">
    <citation type="journal article" date="2022" name="bioRxiv">
        <title>Genomics of Preaxostyla Flagellates Illuminates Evolutionary Transitions and the Path Towards Mitochondrial Loss.</title>
        <authorList>
            <person name="Novak L.V.F."/>
            <person name="Treitli S.C."/>
            <person name="Pyrih J."/>
            <person name="Halakuc P."/>
            <person name="Pipaliya S.V."/>
            <person name="Vacek V."/>
            <person name="Brzon O."/>
            <person name="Soukal P."/>
            <person name="Eme L."/>
            <person name="Dacks J.B."/>
            <person name="Karnkowska A."/>
            <person name="Elias M."/>
            <person name="Hampl V."/>
        </authorList>
    </citation>
    <scope>NUCLEOTIDE SEQUENCE [LARGE SCALE GENOMIC DNA]</scope>
    <source>
        <strain evidence="6">NAU3</strain>
        <tissue evidence="6">Gut</tissue>
    </source>
</reference>
<dbReference type="PANTHER" id="PTHR48012">
    <property type="entry name" value="STERILE20-LIKE KINASE, ISOFORM B-RELATED"/>
    <property type="match status" value="1"/>
</dbReference>